<protein>
    <submittedName>
        <fullName evidence="1">Calcium-binding protein</fullName>
    </submittedName>
</protein>
<sequence>MRILFTIAHFFNPNSNGQHGSQRKDPRPRLLALGRNLAALHQLFSKSQSMIDIGQRLAFPANQPQSYDLDIVICTTQNNHLLNQLPLPGNFYQHHSTQAEPLMLGFECQAVLRDYLGKYDYYCFLEDDLILHDPWLFIKLNWFTQQAGNLNLLQPNRYEVSTQNLSCKAYIDGDLVPQLTAKFQNVKEKPQLQGTIMGMPITFRRTLNPHSGCYFLNANQMAYWASKPYFLDRDTSFVSPLESAATLGIMKTFRVYKPAPEHASFLEIQHFGAGFIGLIGQQVSLAAS</sequence>
<accession>A0A951PZA4</accession>
<dbReference type="Proteomes" id="UP000715781">
    <property type="component" value="Unassembled WGS sequence"/>
</dbReference>
<evidence type="ECO:0000313" key="1">
    <source>
        <dbReference type="EMBL" id="MBW4562282.1"/>
    </source>
</evidence>
<name>A0A951PZA4_9NOST</name>
<dbReference type="EMBL" id="JAHHHN010000007">
    <property type="protein sequence ID" value="MBW4562282.1"/>
    <property type="molecule type" value="Genomic_DNA"/>
</dbReference>
<reference evidence="1" key="2">
    <citation type="journal article" date="2022" name="Microbiol. Resour. Announc.">
        <title>Metagenome Sequencing to Explore Phylogenomics of Terrestrial Cyanobacteria.</title>
        <authorList>
            <person name="Ward R.D."/>
            <person name="Stajich J.E."/>
            <person name="Johansen J.R."/>
            <person name="Huntemann M."/>
            <person name="Clum A."/>
            <person name="Foster B."/>
            <person name="Foster B."/>
            <person name="Roux S."/>
            <person name="Palaniappan K."/>
            <person name="Varghese N."/>
            <person name="Mukherjee S."/>
            <person name="Reddy T.B.K."/>
            <person name="Daum C."/>
            <person name="Copeland A."/>
            <person name="Chen I.A."/>
            <person name="Ivanova N.N."/>
            <person name="Kyrpides N.C."/>
            <person name="Shapiro N."/>
            <person name="Eloe-Fadrosh E.A."/>
            <person name="Pietrasiak N."/>
        </authorList>
    </citation>
    <scope>NUCLEOTIDE SEQUENCE</scope>
    <source>
        <strain evidence="1">JT2-VF2</strain>
    </source>
</reference>
<reference evidence="1" key="1">
    <citation type="submission" date="2021-05" db="EMBL/GenBank/DDBJ databases">
        <authorList>
            <person name="Pietrasiak N."/>
            <person name="Ward R."/>
            <person name="Stajich J.E."/>
            <person name="Kurbessoian T."/>
        </authorList>
    </citation>
    <scope>NUCLEOTIDE SEQUENCE</scope>
    <source>
        <strain evidence="1">JT2-VF2</strain>
    </source>
</reference>
<organism evidence="1 2">
    <name type="scientific">Mojavia pulchra JT2-VF2</name>
    <dbReference type="NCBI Taxonomy" id="287848"/>
    <lineage>
        <taxon>Bacteria</taxon>
        <taxon>Bacillati</taxon>
        <taxon>Cyanobacteriota</taxon>
        <taxon>Cyanophyceae</taxon>
        <taxon>Nostocales</taxon>
        <taxon>Nostocaceae</taxon>
    </lineage>
</organism>
<comment type="caution">
    <text evidence="1">The sequence shown here is derived from an EMBL/GenBank/DDBJ whole genome shotgun (WGS) entry which is preliminary data.</text>
</comment>
<gene>
    <name evidence="1" type="ORF">KME32_14250</name>
</gene>
<dbReference type="AlphaFoldDB" id="A0A951PZA4"/>
<proteinExistence type="predicted"/>
<evidence type="ECO:0000313" key="2">
    <source>
        <dbReference type="Proteomes" id="UP000715781"/>
    </source>
</evidence>